<dbReference type="GeneID" id="18922109"/>
<dbReference type="Proteomes" id="UP000001072">
    <property type="component" value="Unassembled WGS sequence"/>
</dbReference>
<dbReference type="RefSeq" id="XP_007406951.1">
    <property type="nucleotide sequence ID" value="XM_007406889.1"/>
</dbReference>
<reference evidence="3" key="1">
    <citation type="journal article" date="2011" name="Proc. Natl. Acad. Sci. U.S.A.">
        <title>Obligate biotrophy features unraveled by the genomic analysis of rust fungi.</title>
        <authorList>
            <person name="Duplessis S."/>
            <person name="Cuomo C.A."/>
            <person name="Lin Y.-C."/>
            <person name="Aerts A."/>
            <person name="Tisserant E."/>
            <person name="Veneault-Fourrey C."/>
            <person name="Joly D.L."/>
            <person name="Hacquard S."/>
            <person name="Amselem J."/>
            <person name="Cantarel B.L."/>
            <person name="Chiu R."/>
            <person name="Coutinho P.M."/>
            <person name="Feau N."/>
            <person name="Field M."/>
            <person name="Frey P."/>
            <person name="Gelhaye E."/>
            <person name="Goldberg J."/>
            <person name="Grabherr M.G."/>
            <person name="Kodira C.D."/>
            <person name="Kohler A."/>
            <person name="Kuees U."/>
            <person name="Lindquist E.A."/>
            <person name="Lucas S.M."/>
            <person name="Mago R."/>
            <person name="Mauceli E."/>
            <person name="Morin E."/>
            <person name="Murat C."/>
            <person name="Pangilinan J.L."/>
            <person name="Park R."/>
            <person name="Pearson M."/>
            <person name="Quesneville H."/>
            <person name="Rouhier N."/>
            <person name="Sakthikumar S."/>
            <person name="Salamov A.A."/>
            <person name="Schmutz J."/>
            <person name="Selles B."/>
            <person name="Shapiro H."/>
            <person name="Tanguay P."/>
            <person name="Tuskan G.A."/>
            <person name="Henrissat B."/>
            <person name="Van de Peer Y."/>
            <person name="Rouze P."/>
            <person name="Ellis J.G."/>
            <person name="Dodds P.N."/>
            <person name="Schein J.E."/>
            <person name="Zhong S."/>
            <person name="Hamelin R.C."/>
            <person name="Grigoriev I.V."/>
            <person name="Szabo L.J."/>
            <person name="Martin F."/>
        </authorList>
    </citation>
    <scope>NUCLEOTIDE SEQUENCE [LARGE SCALE GENOMIC DNA]</scope>
    <source>
        <strain evidence="3">98AG31 / pathotype 3-4-7</strain>
    </source>
</reference>
<proteinExistence type="predicted"/>
<dbReference type="InParanoid" id="F4RD05"/>
<evidence type="ECO:0000256" key="1">
    <source>
        <dbReference type="SAM" id="MobiDB-lite"/>
    </source>
</evidence>
<gene>
    <name evidence="2" type="ORF">MELLADRAFT_103923</name>
</gene>
<dbReference type="VEuPathDB" id="FungiDB:MELLADRAFT_103923"/>
<dbReference type="AlphaFoldDB" id="F4RD05"/>
<evidence type="ECO:0000313" key="3">
    <source>
        <dbReference type="Proteomes" id="UP000001072"/>
    </source>
</evidence>
<dbReference type="KEGG" id="mlr:MELLADRAFT_103923"/>
<dbReference type="EMBL" id="GL883096">
    <property type="protein sequence ID" value="EGG09897.1"/>
    <property type="molecule type" value="Genomic_DNA"/>
</dbReference>
<accession>F4RD05</accession>
<protein>
    <submittedName>
        <fullName evidence="2">Uncharacterized protein</fullName>
    </submittedName>
</protein>
<sequence>MISLITIGSEIGTGSTKRPRRHTFSTAREHQEIVKQQVQAEALGKLQQSEQDFTKSKGKGKMVVDADSLPDKNDIETRSMISARRLKHRGFIKAHGERLGDAVNKWIKANAEAEKKLNRVVKFKEPLHQSVRSEESEYCEYAKSLIHASLMTYLV</sequence>
<organism evidence="3">
    <name type="scientific">Melampsora larici-populina (strain 98AG31 / pathotype 3-4-7)</name>
    <name type="common">Poplar leaf rust fungus</name>
    <dbReference type="NCBI Taxonomy" id="747676"/>
    <lineage>
        <taxon>Eukaryota</taxon>
        <taxon>Fungi</taxon>
        <taxon>Dikarya</taxon>
        <taxon>Basidiomycota</taxon>
        <taxon>Pucciniomycotina</taxon>
        <taxon>Pucciniomycetes</taxon>
        <taxon>Pucciniales</taxon>
        <taxon>Melampsoraceae</taxon>
        <taxon>Melampsora</taxon>
    </lineage>
</organism>
<evidence type="ECO:0000313" key="2">
    <source>
        <dbReference type="EMBL" id="EGG09897.1"/>
    </source>
</evidence>
<feature type="region of interest" description="Disordered" evidence="1">
    <location>
        <begin position="1"/>
        <end position="25"/>
    </location>
</feature>
<dbReference type="HOGENOM" id="CLU_1695880_0_0_1"/>
<name>F4RD05_MELLP</name>
<keyword evidence="3" id="KW-1185">Reference proteome</keyword>